<organism evidence="13 14">
    <name type="scientific">Frankliniella occidentalis</name>
    <name type="common">Western flower thrips</name>
    <name type="synonym">Euthrips occidentalis</name>
    <dbReference type="NCBI Taxonomy" id="133901"/>
    <lineage>
        <taxon>Eukaryota</taxon>
        <taxon>Metazoa</taxon>
        <taxon>Ecdysozoa</taxon>
        <taxon>Arthropoda</taxon>
        <taxon>Hexapoda</taxon>
        <taxon>Insecta</taxon>
        <taxon>Pterygota</taxon>
        <taxon>Neoptera</taxon>
        <taxon>Paraneoptera</taxon>
        <taxon>Thysanoptera</taxon>
        <taxon>Terebrantia</taxon>
        <taxon>Thripoidea</taxon>
        <taxon>Thripidae</taxon>
        <taxon>Frankliniella</taxon>
    </lineage>
</organism>
<evidence type="ECO:0000256" key="3">
    <source>
        <dbReference type="ARBA" id="ARBA00022729"/>
    </source>
</evidence>
<keyword evidence="9" id="KW-1133">Transmembrane helix</keyword>
<dbReference type="PROSITE" id="PS50923">
    <property type="entry name" value="SUSHI"/>
    <property type="match status" value="5"/>
</dbReference>
<dbReference type="InterPro" id="IPR006585">
    <property type="entry name" value="FTP1"/>
</dbReference>
<feature type="domain" description="Sushi" evidence="12">
    <location>
        <begin position="464"/>
        <end position="523"/>
    </location>
</feature>
<dbReference type="SMART" id="SM00607">
    <property type="entry name" value="FTP"/>
    <property type="match status" value="1"/>
</dbReference>
<keyword evidence="4" id="KW-0677">Repeat</keyword>
<dbReference type="Gene3D" id="2.10.70.10">
    <property type="entry name" value="Complement Module, domain 1"/>
    <property type="match status" value="5"/>
</dbReference>
<evidence type="ECO:0000259" key="11">
    <source>
        <dbReference type="PROSITE" id="PS50041"/>
    </source>
</evidence>
<dbReference type="InterPro" id="IPR016187">
    <property type="entry name" value="CTDL_fold"/>
</dbReference>
<dbReference type="InterPro" id="IPR000436">
    <property type="entry name" value="Sushi_SCR_CCP_dom"/>
</dbReference>
<dbReference type="AlphaFoldDB" id="A0A9C6WYP2"/>
<dbReference type="CDD" id="cd00033">
    <property type="entry name" value="CCP"/>
    <property type="match status" value="5"/>
</dbReference>
<dbReference type="Gene3D" id="2.60.120.260">
    <property type="entry name" value="Galactose-binding domain-like"/>
    <property type="match status" value="1"/>
</dbReference>
<evidence type="ECO:0000259" key="12">
    <source>
        <dbReference type="PROSITE" id="PS50923"/>
    </source>
</evidence>
<evidence type="ECO:0000256" key="4">
    <source>
        <dbReference type="ARBA" id="ARBA00022737"/>
    </source>
</evidence>
<evidence type="ECO:0000256" key="8">
    <source>
        <dbReference type="PROSITE-ProRule" id="PRU00302"/>
    </source>
</evidence>
<feature type="chain" id="PRO_5038383446" evidence="10">
    <location>
        <begin position="32"/>
        <end position="773"/>
    </location>
</feature>
<name>A0A9C6WYP2_FRAOC</name>
<dbReference type="SMART" id="SM00034">
    <property type="entry name" value="CLECT"/>
    <property type="match status" value="1"/>
</dbReference>
<keyword evidence="6 8" id="KW-1015">Disulfide bond</keyword>
<dbReference type="InterPro" id="IPR016186">
    <property type="entry name" value="C-type_lectin-like/link_sf"/>
</dbReference>
<dbReference type="CTD" id="32162"/>
<feature type="disulfide bond" evidence="8">
    <location>
        <begin position="552"/>
        <end position="579"/>
    </location>
</feature>
<reference evidence="14" key="1">
    <citation type="submission" date="2025-08" db="UniProtKB">
        <authorList>
            <consortium name="RefSeq"/>
        </authorList>
    </citation>
    <scope>IDENTIFICATION</scope>
    <source>
        <tissue evidence="14">Whole organism</tissue>
    </source>
</reference>
<dbReference type="PROSITE" id="PS00615">
    <property type="entry name" value="C_TYPE_LECTIN_1"/>
    <property type="match status" value="1"/>
</dbReference>
<keyword evidence="9" id="KW-0812">Transmembrane</keyword>
<keyword evidence="3 10" id="KW-0732">Signal</keyword>
<evidence type="ECO:0000313" key="14">
    <source>
        <dbReference type="RefSeq" id="XP_052124549.1"/>
    </source>
</evidence>
<dbReference type="InterPro" id="IPR035976">
    <property type="entry name" value="Sushi/SCR/CCP_sf"/>
</dbReference>
<dbReference type="Pfam" id="PF22633">
    <property type="entry name" value="F5_F8_type_C_2"/>
    <property type="match status" value="1"/>
</dbReference>
<dbReference type="GO" id="GO:0046872">
    <property type="term" value="F:metal ion binding"/>
    <property type="evidence" value="ECO:0007669"/>
    <property type="project" value="UniProtKB-KW"/>
</dbReference>
<feature type="disulfide bond" evidence="8">
    <location>
        <begin position="64"/>
        <end position="91"/>
    </location>
</feature>
<keyword evidence="9" id="KW-0472">Membrane</keyword>
<feature type="domain" description="C-type lectin" evidence="11">
    <location>
        <begin position="255"/>
        <end position="371"/>
    </location>
</feature>
<dbReference type="InterPro" id="IPR008979">
    <property type="entry name" value="Galactose-bd-like_sf"/>
</dbReference>
<dbReference type="PROSITE" id="PS50041">
    <property type="entry name" value="C_TYPE_LECTIN_2"/>
    <property type="match status" value="1"/>
</dbReference>
<dbReference type="Pfam" id="PF00059">
    <property type="entry name" value="Lectin_C"/>
    <property type="match status" value="1"/>
</dbReference>
<keyword evidence="2" id="KW-0479">Metal-binding</keyword>
<evidence type="ECO:0000256" key="2">
    <source>
        <dbReference type="ARBA" id="ARBA00022723"/>
    </source>
</evidence>
<dbReference type="Pfam" id="PF00084">
    <property type="entry name" value="Sushi"/>
    <property type="match status" value="5"/>
</dbReference>
<feature type="disulfide bond" evidence="8">
    <location>
        <begin position="494"/>
        <end position="521"/>
    </location>
</feature>
<gene>
    <name evidence="14" type="primary">LOC113210413</name>
</gene>
<proteinExistence type="predicted"/>
<dbReference type="SUPFAM" id="SSF49785">
    <property type="entry name" value="Galactose-binding domain-like"/>
    <property type="match status" value="1"/>
</dbReference>
<accession>A0A9C6WYP2</accession>
<feature type="signal peptide" evidence="10">
    <location>
        <begin position="1"/>
        <end position="31"/>
    </location>
</feature>
<keyword evidence="1 8" id="KW-0768">Sushi</keyword>
<dbReference type="OrthoDB" id="406096at2759"/>
<evidence type="ECO:0000313" key="13">
    <source>
        <dbReference type="Proteomes" id="UP000504606"/>
    </source>
</evidence>
<sequence length="773" mass="84795">MRLRAENRPRGGPAPPLLLLLLSLLLGVAASQEVRCGHPAVPLNARVSLSSEALAPGAVATYTCDPGYELFGTATSSCSPAGRWQGELPFCGTNVALRKPANQSTTVRGGAAGNANDGDLSTVHDGRLCTETQREPSPWWRVDLLRPYAVRTVRITTRGCCGHQPLQDLEIRVGNSSHDLQRNPLCAWFPGTMEEGVTKMFSCARALVGQYVFLQLVGVEGSLSLCEVQVFTSDEFSDDRCAPAGGAADTELAAFDRACFELAVKSGGSFEAARASCRAHGGDLVHGLSGARNLFLLAELERRKQSLKTQLVWIGAQKEPGVVSRTWRWVDGEVVQRPAWGKDQPNNYNGEQNCVVLDGGRGWLWNDVGCNLDYLHWVCMHEIRCPEPVLANHRILTVTNNDRQYGRTLIRTAEHAASSSSTTYKIGALAKYQCERGYKVVGETLSTCEENGQWSGEVPQCIFVDCGMPKPTAHGRFTLASNMTYYGAAAIYECDENYELDGHARRLCMENGTWSSDMPVCREILCPELENENGITVQVSTRSIGGVAHYQCARGQYMEGNSTRICLKRGRWSSKIPKCTWVDCKHPGPIENGRVIVMNETTTYNSAVEYHCVPHFERVGPYLRKCMEDGQWSGEEPTCQLSTGEASEAQNLGLPIGIGAGVLLFLLLVLGLIYLRLRKERPIKNTENVQAALRKEDQNAAVMSFSTLNDGTNGGVTHLSSNIYENIHDHSDNMYDAPYEETERRNGNHHYEASPVSRPGNGATVTINGVAVR</sequence>
<dbReference type="FunFam" id="2.60.120.260:FF:000105">
    <property type="entry name" value="Sushi, von Willebrand factor type A, EGF and pentraxin domain-containing protein 1"/>
    <property type="match status" value="1"/>
</dbReference>
<dbReference type="PANTHER" id="PTHR46393:SF7">
    <property type="entry name" value="COMPLEMENT C2"/>
    <property type="match status" value="1"/>
</dbReference>
<feature type="domain" description="Sushi" evidence="12">
    <location>
        <begin position="383"/>
        <end position="463"/>
    </location>
</feature>
<dbReference type="Proteomes" id="UP000504606">
    <property type="component" value="Unplaced"/>
</dbReference>
<dbReference type="GeneID" id="113210413"/>
<keyword evidence="5" id="KW-0106">Calcium</keyword>
<comment type="caution">
    <text evidence="8">Lacks conserved residue(s) required for the propagation of feature annotation.</text>
</comment>
<dbReference type="KEGG" id="foc:113210413"/>
<dbReference type="InterPro" id="IPR001304">
    <property type="entry name" value="C-type_lectin-like"/>
</dbReference>
<protein>
    <submittedName>
        <fullName evidence="14">Uncharacterized protein LOC113210413</fullName>
    </submittedName>
</protein>
<dbReference type="SUPFAM" id="SSF57535">
    <property type="entry name" value="Complement control module/SCR domain"/>
    <property type="match status" value="5"/>
</dbReference>
<dbReference type="Gene3D" id="3.10.100.10">
    <property type="entry name" value="Mannose-Binding Protein A, subunit A"/>
    <property type="match status" value="1"/>
</dbReference>
<feature type="disulfide bond" evidence="8">
    <location>
        <begin position="612"/>
        <end position="639"/>
    </location>
</feature>
<evidence type="ECO:0000256" key="1">
    <source>
        <dbReference type="ARBA" id="ARBA00022659"/>
    </source>
</evidence>
<keyword evidence="13" id="KW-1185">Reference proteome</keyword>
<dbReference type="SMART" id="SM00032">
    <property type="entry name" value="CCP"/>
    <property type="match status" value="5"/>
</dbReference>
<feature type="domain" description="Sushi" evidence="12">
    <location>
        <begin position="582"/>
        <end position="641"/>
    </location>
</feature>
<evidence type="ECO:0000256" key="9">
    <source>
        <dbReference type="SAM" id="Phobius"/>
    </source>
</evidence>
<keyword evidence="7" id="KW-0325">Glycoprotein</keyword>
<evidence type="ECO:0000256" key="5">
    <source>
        <dbReference type="ARBA" id="ARBA00022837"/>
    </source>
</evidence>
<feature type="domain" description="Sushi" evidence="12">
    <location>
        <begin position="34"/>
        <end position="93"/>
    </location>
</feature>
<evidence type="ECO:0000256" key="7">
    <source>
        <dbReference type="ARBA" id="ARBA00023180"/>
    </source>
</evidence>
<dbReference type="PANTHER" id="PTHR46393">
    <property type="entry name" value="SUSHI DOMAIN-CONTAINING PROTEIN"/>
    <property type="match status" value="1"/>
</dbReference>
<feature type="disulfide bond" evidence="8">
    <location>
        <begin position="434"/>
        <end position="461"/>
    </location>
</feature>
<dbReference type="CDD" id="cd00037">
    <property type="entry name" value="CLECT"/>
    <property type="match status" value="1"/>
</dbReference>
<evidence type="ECO:0000256" key="10">
    <source>
        <dbReference type="SAM" id="SignalP"/>
    </source>
</evidence>
<evidence type="ECO:0000256" key="6">
    <source>
        <dbReference type="ARBA" id="ARBA00023157"/>
    </source>
</evidence>
<feature type="transmembrane region" description="Helical" evidence="9">
    <location>
        <begin position="652"/>
        <end position="675"/>
    </location>
</feature>
<feature type="domain" description="Sushi" evidence="12">
    <location>
        <begin position="524"/>
        <end position="581"/>
    </location>
</feature>
<dbReference type="InterPro" id="IPR018378">
    <property type="entry name" value="C-type_lectin_CS"/>
</dbReference>
<dbReference type="SUPFAM" id="SSF56436">
    <property type="entry name" value="C-type lectin-like"/>
    <property type="match status" value="1"/>
</dbReference>
<dbReference type="RefSeq" id="XP_052124549.1">
    <property type="nucleotide sequence ID" value="XM_052268589.1"/>
</dbReference>